<dbReference type="SUPFAM" id="SSF48371">
    <property type="entry name" value="ARM repeat"/>
    <property type="match status" value="1"/>
</dbReference>
<organism evidence="2 3">
    <name type="scientific">Trema orientale</name>
    <name type="common">Charcoal tree</name>
    <name type="synonym">Celtis orientalis</name>
    <dbReference type="NCBI Taxonomy" id="63057"/>
    <lineage>
        <taxon>Eukaryota</taxon>
        <taxon>Viridiplantae</taxon>
        <taxon>Streptophyta</taxon>
        <taxon>Embryophyta</taxon>
        <taxon>Tracheophyta</taxon>
        <taxon>Spermatophyta</taxon>
        <taxon>Magnoliopsida</taxon>
        <taxon>eudicotyledons</taxon>
        <taxon>Gunneridae</taxon>
        <taxon>Pentapetalae</taxon>
        <taxon>rosids</taxon>
        <taxon>fabids</taxon>
        <taxon>Rosales</taxon>
        <taxon>Cannabaceae</taxon>
        <taxon>Trema</taxon>
    </lineage>
</organism>
<dbReference type="Pfam" id="PF21052">
    <property type="entry name" value="EFR3_ARM"/>
    <property type="match status" value="1"/>
</dbReference>
<evidence type="ECO:0000313" key="3">
    <source>
        <dbReference type="Proteomes" id="UP000237000"/>
    </source>
</evidence>
<dbReference type="AlphaFoldDB" id="A0A2P5BCX2"/>
<dbReference type="PANTHER" id="PTHR46087">
    <property type="entry name" value="PUTATIVE, EXPRESSED-RELATED"/>
    <property type="match status" value="1"/>
</dbReference>
<name>A0A2P5BCX2_TREOI</name>
<dbReference type="InParanoid" id="A0A2P5BCX2"/>
<dbReference type="STRING" id="63057.A0A2P5BCX2"/>
<dbReference type="Proteomes" id="UP000237000">
    <property type="component" value="Unassembled WGS sequence"/>
</dbReference>
<reference evidence="3" key="1">
    <citation type="submission" date="2016-06" db="EMBL/GenBank/DDBJ databases">
        <title>Parallel loss of symbiosis genes in relatives of nitrogen-fixing non-legume Parasponia.</title>
        <authorList>
            <person name="Van Velzen R."/>
            <person name="Holmer R."/>
            <person name="Bu F."/>
            <person name="Rutten L."/>
            <person name="Van Zeijl A."/>
            <person name="Liu W."/>
            <person name="Santuari L."/>
            <person name="Cao Q."/>
            <person name="Sharma T."/>
            <person name="Shen D."/>
            <person name="Roswanjaya Y."/>
            <person name="Wardhani T."/>
            <person name="Kalhor M.S."/>
            <person name="Jansen J."/>
            <person name="Van den Hoogen J."/>
            <person name="Gungor B."/>
            <person name="Hartog M."/>
            <person name="Hontelez J."/>
            <person name="Verver J."/>
            <person name="Yang W.-C."/>
            <person name="Schijlen E."/>
            <person name="Repin R."/>
            <person name="Schilthuizen M."/>
            <person name="Schranz E."/>
            <person name="Heidstra R."/>
            <person name="Miyata K."/>
            <person name="Fedorova E."/>
            <person name="Kohlen W."/>
            <person name="Bisseling T."/>
            <person name="Smit S."/>
            <person name="Geurts R."/>
        </authorList>
    </citation>
    <scope>NUCLEOTIDE SEQUENCE [LARGE SCALE GENOMIC DNA]</scope>
    <source>
        <strain evidence="3">cv. RG33-2</strain>
    </source>
</reference>
<evidence type="ECO:0000256" key="1">
    <source>
        <dbReference type="SAM" id="MobiDB-lite"/>
    </source>
</evidence>
<comment type="caution">
    <text evidence="2">The sequence shown here is derived from an EMBL/GenBank/DDBJ whole genome shotgun (WGS) entry which is preliminary data.</text>
</comment>
<dbReference type="InterPro" id="IPR016024">
    <property type="entry name" value="ARM-type_fold"/>
</dbReference>
<feature type="region of interest" description="Disordered" evidence="1">
    <location>
        <begin position="564"/>
        <end position="583"/>
    </location>
</feature>
<dbReference type="FunCoup" id="A0A2P5BCX2">
    <property type="interactions" value="1010"/>
</dbReference>
<dbReference type="InterPro" id="IPR049152">
    <property type="entry name" value="EFR3-like_ARM"/>
</dbReference>
<dbReference type="OrthoDB" id="19232at2759"/>
<accession>A0A2P5BCX2</accession>
<evidence type="ECO:0000313" key="2">
    <source>
        <dbReference type="EMBL" id="PON46637.1"/>
    </source>
</evidence>
<feature type="compositionally biased region" description="Polar residues" evidence="1">
    <location>
        <begin position="599"/>
        <end position="613"/>
    </location>
</feature>
<keyword evidence="3" id="KW-1185">Reference proteome</keyword>
<dbReference type="PANTHER" id="PTHR46087:SF7">
    <property type="entry name" value="CYCLIN-LIKE PROTEIN"/>
    <property type="match status" value="1"/>
</dbReference>
<gene>
    <name evidence="2" type="ORF">TorRG33x02_325370</name>
</gene>
<sequence>MGAISRQVFSVCESLCFFCPELGARSRHPVKRYKKLLADIFPRSQDEEHNDRKIGKLCEYASKNPLRIPKITTSLEQRFYRDLRNEQFQSVKVVMCIYRNLLASCKDQMSLFASSLLSIVHILLDQTLHDELRILGCQALFDFVNNQRDGTYMFNLDGMIPKLCLLAQEMGEDDREQYLRSAGLQALSAMVWFMGEFSHISAEFDHVISVVLENFGDVQKKSNAFIHDSKDFQSGSEWSEEDSYSSVPMTRISSWRMIVSEKGGLNVSMEDKRNPRFWSRVCLHNIAKLAKEATTVRRVLESLFRYFDNSNLWSPSHGLALSVLLDMQLIIENMGQNTHFLLSILIKHLDHKNVLKDPKMQLEIVDVATYLAQQTKVQPSVAIIGALSDMMRHLRKSIHCSLDDSNLGAEVTRWNQKYRAAVDECLVQLIHKVGDVGPVLDIMAVMLENMSSIVVMARTLISAVYRTAQIAASIPNLSYENKARTFPEALFHQLLVAMVYSDPETRVGAHSIFAVVLVPSSVCPRPCPATPYSARKNDIQRTLSRTVSVFSSSAALLKKLKKEQSGLKDNMSKNRKSKTLGEDEKKIHNIISNRLKSSGSQTYNVKRNPSTRTGGDFLGDANINNPSLLNRLKSTYSKSYSMKKHPATTTTTNVGTSEKDSTVSLRLSSRQITLLLSTIWAQSISPLNTPESYEAIAHTFSLVLLYARSKNSSYETLIRSFQLALSLRSISLGEGGPLQPSRRRSLFTLATSMIIFSSKVYNIIPLVPCAKSALTEKTVDPFLKLVDDYKLQAVRAGSDQLREAYGSKSDNENALNSLSMIKITESQSKESFVTMIVKALEKSSDVTIALYPEHESSAIRQQLLRDFLPDDICPLGAQLFMETPGQIYQCGLKDNESPNMVEPPLFTTEEDVLPNVFGSQTDSDTKQAPESHSLLSVDELLDSVLETGHQVGRVSVSTPNDMPYKEMAGQCEALRMGKQKKIYTFMAAQQRQESSITISCDYNQQKEISSSSIVQLGFPMSGNPFLISDFNDLSHYPSVGTGPMPCSTVYQQNFFQLPASSPYDNFLKAAGC</sequence>
<feature type="region of interest" description="Disordered" evidence="1">
    <location>
        <begin position="599"/>
        <end position="619"/>
    </location>
</feature>
<protein>
    <submittedName>
        <fullName evidence="2">Armadillo-type fold containing protein</fullName>
    </submittedName>
</protein>
<proteinExistence type="predicted"/>
<dbReference type="EMBL" id="JXTC01000550">
    <property type="protein sequence ID" value="PON46637.1"/>
    <property type="molecule type" value="Genomic_DNA"/>
</dbReference>
<dbReference type="InterPro" id="IPR055296">
    <property type="entry name" value="SRL2-like"/>
</dbReference>